<dbReference type="AlphaFoldDB" id="A0A9N9JD73"/>
<evidence type="ECO:0000313" key="2">
    <source>
        <dbReference type="EMBL" id="CAG8776032.1"/>
    </source>
</evidence>
<dbReference type="EMBL" id="CAJVPZ010049530">
    <property type="protein sequence ID" value="CAG8776032.1"/>
    <property type="molecule type" value="Genomic_DNA"/>
</dbReference>
<reference evidence="2" key="1">
    <citation type="submission" date="2021-06" db="EMBL/GenBank/DDBJ databases">
        <authorList>
            <person name="Kallberg Y."/>
            <person name="Tangrot J."/>
            <person name="Rosling A."/>
        </authorList>
    </citation>
    <scope>NUCLEOTIDE SEQUENCE</scope>
    <source>
        <strain evidence="2">IN212</strain>
    </source>
</reference>
<keyword evidence="3" id="KW-1185">Reference proteome</keyword>
<dbReference type="Proteomes" id="UP000789396">
    <property type="component" value="Unassembled WGS sequence"/>
</dbReference>
<name>A0A9N9JD73_9GLOM</name>
<gene>
    <name evidence="2" type="ORF">RFULGI_LOCUS15437</name>
</gene>
<protein>
    <submittedName>
        <fullName evidence="2">14172_t:CDS:1</fullName>
    </submittedName>
</protein>
<comment type="caution">
    <text evidence="2">The sequence shown here is derived from an EMBL/GenBank/DDBJ whole genome shotgun (WGS) entry which is preliminary data.</text>
</comment>
<proteinExistence type="predicted"/>
<sequence length="144" mass="15801">TLPEISAENSSNVEDRSNVEGSSNLESPSNVNPSNVEDPSNVNDPSNVEDPSKVKDPSNVEDTSNVRGPSNVENPSNIDPLTIEDDPMDLCINIPNLYHLLDLCKDMGSNGFDSYEKENRKAIDDHEKVKKSIIATETDSLKKM</sequence>
<feature type="non-terminal residue" evidence="2">
    <location>
        <position position="1"/>
    </location>
</feature>
<organism evidence="2 3">
    <name type="scientific">Racocetra fulgida</name>
    <dbReference type="NCBI Taxonomy" id="60492"/>
    <lineage>
        <taxon>Eukaryota</taxon>
        <taxon>Fungi</taxon>
        <taxon>Fungi incertae sedis</taxon>
        <taxon>Mucoromycota</taxon>
        <taxon>Glomeromycotina</taxon>
        <taxon>Glomeromycetes</taxon>
        <taxon>Diversisporales</taxon>
        <taxon>Gigasporaceae</taxon>
        <taxon>Racocetra</taxon>
    </lineage>
</organism>
<feature type="non-terminal residue" evidence="2">
    <location>
        <position position="144"/>
    </location>
</feature>
<accession>A0A9N9JD73</accession>
<evidence type="ECO:0000256" key="1">
    <source>
        <dbReference type="SAM" id="MobiDB-lite"/>
    </source>
</evidence>
<dbReference type="OrthoDB" id="2320141at2759"/>
<feature type="region of interest" description="Disordered" evidence="1">
    <location>
        <begin position="1"/>
        <end position="83"/>
    </location>
</feature>
<feature type="compositionally biased region" description="Polar residues" evidence="1">
    <location>
        <begin position="19"/>
        <end position="46"/>
    </location>
</feature>
<evidence type="ECO:0000313" key="3">
    <source>
        <dbReference type="Proteomes" id="UP000789396"/>
    </source>
</evidence>
<feature type="compositionally biased region" description="Polar residues" evidence="1">
    <location>
        <begin position="60"/>
        <end position="79"/>
    </location>
</feature>